<dbReference type="GO" id="GO:0043565">
    <property type="term" value="F:sequence-specific DNA binding"/>
    <property type="evidence" value="ECO:0007669"/>
    <property type="project" value="InterPro"/>
</dbReference>
<evidence type="ECO:0000313" key="5">
    <source>
        <dbReference type="Proteomes" id="UP000190166"/>
    </source>
</evidence>
<dbReference type="SUPFAM" id="SSF46689">
    <property type="entry name" value="Homeodomain-like"/>
    <property type="match status" value="2"/>
</dbReference>
<dbReference type="SUPFAM" id="SSF52317">
    <property type="entry name" value="Class I glutamine amidotransferase-like"/>
    <property type="match status" value="1"/>
</dbReference>
<proteinExistence type="predicted"/>
<keyword evidence="4" id="KW-0238">DNA-binding</keyword>
<dbReference type="Pfam" id="PF12833">
    <property type="entry name" value="HTH_18"/>
    <property type="match status" value="1"/>
</dbReference>
<keyword evidence="5" id="KW-1185">Reference proteome</keyword>
<keyword evidence="1" id="KW-0805">Transcription regulation</keyword>
<feature type="domain" description="HTH araC/xylS-type" evidence="3">
    <location>
        <begin position="221"/>
        <end position="319"/>
    </location>
</feature>
<reference evidence="4 5" key="1">
    <citation type="submission" date="2017-02" db="EMBL/GenBank/DDBJ databases">
        <authorList>
            <person name="Peterson S.W."/>
        </authorList>
    </citation>
    <scope>NUCLEOTIDE SEQUENCE [LARGE SCALE GENOMIC DNA]</scope>
    <source>
        <strain evidence="4 5">DSM 18108</strain>
    </source>
</reference>
<dbReference type="AlphaFoldDB" id="A0A1T5PA81"/>
<evidence type="ECO:0000256" key="1">
    <source>
        <dbReference type="ARBA" id="ARBA00023015"/>
    </source>
</evidence>
<protein>
    <submittedName>
        <fullName evidence="4">Transcriptional regulator GlxA family, contains an amidase domain and an AraC-type DNA-binding HTH domain</fullName>
    </submittedName>
</protein>
<sequence>MIHISILVPLGHTSLVNIEGSYQILSDINNFLTEKGREPKFQVQLVGLTTEVSQRNRLFTISPEVLIKDVKKTDLIIIPSLHGDQSNAAAMNQDFIPWIRQQYQQGAAVASLCLGAFFLAATGLLKGKQCATHWKMAQEFRSMYPDVNLMDDRIITEEERIYTSGGAYSYLNLILYLVEKYAGRDIAILTAKAYAIDIDRQSQSPFIIFEGQKAHNDEPIRKAQEFIEASYQDKITVEQLSDMSAIGRRSFERRFKKSTGNTVIEYIQRIKIEAAKRDFETSTKNVNEVIYDVGYIDTKTFRTMFKKVTGLTPLEYRNKYNKQIMNPVND</sequence>
<organism evidence="4 5">
    <name type="scientific">Chitinophaga ginsengisegetis</name>
    <dbReference type="NCBI Taxonomy" id="393003"/>
    <lineage>
        <taxon>Bacteria</taxon>
        <taxon>Pseudomonadati</taxon>
        <taxon>Bacteroidota</taxon>
        <taxon>Chitinophagia</taxon>
        <taxon>Chitinophagales</taxon>
        <taxon>Chitinophagaceae</taxon>
        <taxon>Chitinophaga</taxon>
    </lineage>
</organism>
<dbReference type="PANTHER" id="PTHR43130:SF11">
    <property type="entry name" value="TRANSCRIPTIONAL REGULATORY PROTEIN"/>
    <property type="match status" value="1"/>
</dbReference>
<dbReference type="EMBL" id="FUZZ01000005">
    <property type="protein sequence ID" value="SKD09517.1"/>
    <property type="molecule type" value="Genomic_DNA"/>
</dbReference>
<dbReference type="InterPro" id="IPR002818">
    <property type="entry name" value="DJ-1/PfpI"/>
</dbReference>
<dbReference type="Gene3D" id="1.10.10.60">
    <property type="entry name" value="Homeodomain-like"/>
    <property type="match status" value="2"/>
</dbReference>
<dbReference type="GO" id="GO:0003700">
    <property type="term" value="F:DNA-binding transcription factor activity"/>
    <property type="evidence" value="ECO:0007669"/>
    <property type="project" value="InterPro"/>
</dbReference>
<dbReference type="InterPro" id="IPR029062">
    <property type="entry name" value="Class_I_gatase-like"/>
</dbReference>
<evidence type="ECO:0000259" key="3">
    <source>
        <dbReference type="PROSITE" id="PS01124"/>
    </source>
</evidence>
<keyword evidence="2" id="KW-0804">Transcription</keyword>
<accession>A0A1T5PA81</accession>
<evidence type="ECO:0000313" key="4">
    <source>
        <dbReference type="EMBL" id="SKD09517.1"/>
    </source>
</evidence>
<dbReference type="InterPro" id="IPR052158">
    <property type="entry name" value="INH-QAR"/>
</dbReference>
<gene>
    <name evidence="4" type="ORF">SAMN05660461_5406</name>
</gene>
<dbReference type="Gene3D" id="3.40.50.880">
    <property type="match status" value="1"/>
</dbReference>
<dbReference type="Proteomes" id="UP000190166">
    <property type="component" value="Unassembled WGS sequence"/>
</dbReference>
<dbReference type="InterPro" id="IPR018060">
    <property type="entry name" value="HTH_AraC"/>
</dbReference>
<evidence type="ECO:0000256" key="2">
    <source>
        <dbReference type="ARBA" id="ARBA00023163"/>
    </source>
</evidence>
<dbReference type="InterPro" id="IPR009057">
    <property type="entry name" value="Homeodomain-like_sf"/>
</dbReference>
<name>A0A1T5PA81_9BACT</name>
<dbReference type="CDD" id="cd03138">
    <property type="entry name" value="GATase1_AraC_2"/>
    <property type="match status" value="1"/>
</dbReference>
<dbReference type="STRING" id="393003.SAMN05660461_5406"/>
<dbReference type="Pfam" id="PF01965">
    <property type="entry name" value="DJ-1_PfpI"/>
    <property type="match status" value="1"/>
</dbReference>
<dbReference type="PANTHER" id="PTHR43130">
    <property type="entry name" value="ARAC-FAMILY TRANSCRIPTIONAL REGULATOR"/>
    <property type="match status" value="1"/>
</dbReference>
<dbReference type="PROSITE" id="PS01124">
    <property type="entry name" value="HTH_ARAC_FAMILY_2"/>
    <property type="match status" value="1"/>
</dbReference>
<dbReference type="SMART" id="SM00342">
    <property type="entry name" value="HTH_ARAC"/>
    <property type="match status" value="1"/>
</dbReference>
<dbReference type="RefSeq" id="WP_079472677.1">
    <property type="nucleotide sequence ID" value="NZ_FUZZ01000005.1"/>
</dbReference>